<dbReference type="Gene3D" id="3.40.50.1820">
    <property type="entry name" value="alpha/beta hydrolase"/>
    <property type="match status" value="1"/>
</dbReference>
<dbReference type="InterPro" id="IPR029033">
    <property type="entry name" value="His_PPase_superfam"/>
</dbReference>
<keyword evidence="2" id="KW-0812">Transmembrane</keyword>
<protein>
    <recommendedName>
        <fullName evidence="3">Alpha/beta hydrolase fold-3 domain-containing protein</fullName>
    </recommendedName>
</protein>
<organism evidence="4 5">
    <name type="scientific">Exophiala mesophila</name>
    <name type="common">Black yeast-like fungus</name>
    <dbReference type="NCBI Taxonomy" id="212818"/>
    <lineage>
        <taxon>Eukaryota</taxon>
        <taxon>Fungi</taxon>
        <taxon>Dikarya</taxon>
        <taxon>Ascomycota</taxon>
        <taxon>Pezizomycotina</taxon>
        <taxon>Eurotiomycetes</taxon>
        <taxon>Chaetothyriomycetidae</taxon>
        <taxon>Chaetothyriales</taxon>
        <taxon>Herpotrichiellaceae</taxon>
        <taxon>Exophiala</taxon>
    </lineage>
</organism>
<evidence type="ECO:0000313" key="4">
    <source>
        <dbReference type="EMBL" id="RVX67320.1"/>
    </source>
</evidence>
<keyword evidence="1" id="KW-0378">Hydrolase</keyword>
<gene>
    <name evidence="4" type="ORF">B0A52_09101</name>
</gene>
<dbReference type="AlphaFoldDB" id="A0A438MUC0"/>
<dbReference type="InterPro" id="IPR000560">
    <property type="entry name" value="His_Pase_clade-2"/>
</dbReference>
<dbReference type="SUPFAM" id="SSF53254">
    <property type="entry name" value="Phosphoglycerate mutase-like"/>
    <property type="match status" value="1"/>
</dbReference>
<dbReference type="EMBL" id="NAJM01000049">
    <property type="protein sequence ID" value="RVX67320.1"/>
    <property type="molecule type" value="Genomic_DNA"/>
</dbReference>
<feature type="domain" description="Alpha/beta hydrolase fold-3" evidence="3">
    <location>
        <begin position="84"/>
        <end position="285"/>
    </location>
</feature>
<evidence type="ECO:0000259" key="3">
    <source>
        <dbReference type="Pfam" id="PF07859"/>
    </source>
</evidence>
<dbReference type="CDD" id="cd07061">
    <property type="entry name" value="HP_HAP_like"/>
    <property type="match status" value="1"/>
</dbReference>
<dbReference type="InterPro" id="IPR029058">
    <property type="entry name" value="AB_hydrolase_fold"/>
</dbReference>
<dbReference type="VEuPathDB" id="FungiDB:PV10_04377"/>
<dbReference type="VEuPathDB" id="FungiDB:PV10_04378"/>
<reference evidence="4 5" key="1">
    <citation type="submission" date="2017-03" db="EMBL/GenBank/DDBJ databases">
        <title>Genomes of endolithic fungi from Antarctica.</title>
        <authorList>
            <person name="Coleine C."/>
            <person name="Masonjones S."/>
            <person name="Stajich J.E."/>
        </authorList>
    </citation>
    <scope>NUCLEOTIDE SEQUENCE [LARGE SCALE GENOMIC DNA]</scope>
    <source>
        <strain evidence="4 5">CCFEE 6314</strain>
    </source>
</reference>
<sequence>MADFFAPFDPQWLMAEQIFGGRVVLPVEPVEDSRKRFTTMWSSVEPLIPKPTDAVTVKAIDISKTRRARVYRPTDAPGALPVGLYIHSGGWFSGSIEKEDFLCRIIAEKSRMILFSPSYRLAPENPYPAGLDDVCAAYQFMHTNAVLYGGDPARKFVMGGSAGGSLAISVALKYTTNAELKPLGVVAACISSCDPTVLPDHYKKRYSPEKYSDSPMIGHDIMAQAREWYGAPASDPLFSTLLHPDIAHLPQVYLAACTKDPTHQDTLFFYEECKRRGVDVEMDQWIPENNGKSAGSIYLLRKPLVLLRLVLSFLLRSPARNPTSYKRFSTAEQFKMLLNTIAVLATFVSMSLGAETVLGVYIFSRHGDRTAKSTPPAKLTDLGYAEVFMSGSFYRDRYVSQNATRSIFGLSHDIVSASQITASAPADAVLQNSAVGFLQGLYPPVGSTLGQQTLRNGTVVQSPLDGYQIVTLQQVTNGANSENSAWLQGSTNCANAQISSNNYFDSAEYLDTLSRTQDFYQALSPMINGTFTSAQTSFKNAYTIYDLLNVASIHNSSSNFPNADLLTPDTFFQARTLADQHEFGLAYNSSEPIRAVTGSIIAGQVVEALNGTITGKGKNKFNIQFGAYAGMLSFFGLAKLTEVDAAFFGVPDYASSLSWELVTNATVSNTSFPAETDISVRFYFHNGTTSEASQPVEFPLFGTNQSPLPWSDFTAAMAEFSISNQSQWCQACGNSTGVCSPSTLGVANSTADTSDSGSSGGISKTVAGVIGAMVTLGVILGLELLVILVGGYRLVSKKRLARTASHNSSPGELGRGNVEPKA</sequence>
<keyword evidence="2" id="KW-0472">Membrane</keyword>
<evidence type="ECO:0000313" key="5">
    <source>
        <dbReference type="Proteomes" id="UP000288859"/>
    </source>
</evidence>
<dbReference type="InterPro" id="IPR050300">
    <property type="entry name" value="GDXG_lipolytic_enzyme"/>
</dbReference>
<proteinExistence type="predicted"/>
<dbReference type="Proteomes" id="UP000288859">
    <property type="component" value="Unassembled WGS sequence"/>
</dbReference>
<keyword evidence="2" id="KW-1133">Transmembrane helix</keyword>
<dbReference type="OrthoDB" id="258392at2759"/>
<evidence type="ECO:0000256" key="1">
    <source>
        <dbReference type="ARBA" id="ARBA00022801"/>
    </source>
</evidence>
<evidence type="ECO:0000256" key="2">
    <source>
        <dbReference type="SAM" id="Phobius"/>
    </source>
</evidence>
<feature type="transmembrane region" description="Helical" evidence="2">
    <location>
        <begin position="766"/>
        <end position="792"/>
    </location>
</feature>
<comment type="caution">
    <text evidence="4">The sequence shown here is derived from an EMBL/GenBank/DDBJ whole genome shotgun (WGS) entry which is preliminary data.</text>
</comment>
<dbReference type="InterPro" id="IPR013094">
    <property type="entry name" value="AB_hydrolase_3"/>
</dbReference>
<dbReference type="GO" id="GO:0016787">
    <property type="term" value="F:hydrolase activity"/>
    <property type="evidence" value="ECO:0007669"/>
    <property type="project" value="UniProtKB-KW"/>
</dbReference>
<dbReference type="Pfam" id="PF07859">
    <property type="entry name" value="Abhydrolase_3"/>
    <property type="match status" value="1"/>
</dbReference>
<dbReference type="Pfam" id="PF00328">
    <property type="entry name" value="His_Phos_2"/>
    <property type="match status" value="1"/>
</dbReference>
<dbReference type="Gene3D" id="3.40.50.1240">
    <property type="entry name" value="Phosphoglycerate mutase-like"/>
    <property type="match status" value="1"/>
</dbReference>
<dbReference type="SUPFAM" id="SSF53474">
    <property type="entry name" value="alpha/beta-Hydrolases"/>
    <property type="match status" value="1"/>
</dbReference>
<dbReference type="PANTHER" id="PTHR48081">
    <property type="entry name" value="AB HYDROLASE SUPERFAMILY PROTEIN C4A8.06C"/>
    <property type="match status" value="1"/>
</dbReference>
<accession>A0A438MUC0</accession>
<name>A0A438MUC0_EXOME</name>